<sequence length="91" mass="10837">MEDVMKRLDYQPSSLSNYELEHPLEVVTVFFDNHALHDIREKVWQLYKGWVVYSSDFTEGKEATDMLFFYSQLIDFLNASYVYANKKKVDV</sequence>
<organism evidence="1 2">
    <name type="scientific">Pedobacter cryoconitis</name>
    <dbReference type="NCBI Taxonomy" id="188932"/>
    <lineage>
        <taxon>Bacteria</taxon>
        <taxon>Pseudomonadati</taxon>
        <taxon>Bacteroidota</taxon>
        <taxon>Sphingobacteriia</taxon>
        <taxon>Sphingobacteriales</taxon>
        <taxon>Sphingobacteriaceae</taxon>
        <taxon>Pedobacter</taxon>
    </lineage>
</organism>
<gene>
    <name evidence="1" type="ORF">HDE69_002029</name>
</gene>
<reference evidence="1 2" key="1">
    <citation type="submission" date="2020-08" db="EMBL/GenBank/DDBJ databases">
        <title>Genomic Encyclopedia of Type Strains, Phase IV (KMG-V): Genome sequencing to study the core and pangenomes of soil and plant-associated prokaryotes.</title>
        <authorList>
            <person name="Whitman W."/>
        </authorList>
    </citation>
    <scope>NUCLEOTIDE SEQUENCE [LARGE SCALE GENOMIC DNA]</scope>
    <source>
        <strain evidence="1 2">MP7CTX6</strain>
    </source>
</reference>
<accession>A0A7W9DJA2</accession>
<name>A0A7W9DJA2_9SPHI</name>
<evidence type="ECO:0000313" key="1">
    <source>
        <dbReference type="EMBL" id="MBB5620976.1"/>
    </source>
</evidence>
<comment type="caution">
    <text evidence="1">The sequence shown here is derived from an EMBL/GenBank/DDBJ whole genome shotgun (WGS) entry which is preliminary data.</text>
</comment>
<proteinExistence type="predicted"/>
<protein>
    <submittedName>
        <fullName evidence="1">Uncharacterized protein</fullName>
    </submittedName>
</protein>
<dbReference type="RefSeq" id="WP_183866975.1">
    <property type="nucleotide sequence ID" value="NZ_JACHCF010000004.1"/>
</dbReference>
<dbReference type="AlphaFoldDB" id="A0A7W9DJA2"/>
<dbReference type="EMBL" id="JACHCF010000004">
    <property type="protein sequence ID" value="MBB5620976.1"/>
    <property type="molecule type" value="Genomic_DNA"/>
</dbReference>
<evidence type="ECO:0000313" key="2">
    <source>
        <dbReference type="Proteomes" id="UP000537718"/>
    </source>
</evidence>
<dbReference type="Proteomes" id="UP000537718">
    <property type="component" value="Unassembled WGS sequence"/>
</dbReference>